<dbReference type="InterPro" id="IPR036291">
    <property type="entry name" value="NAD(P)-bd_dom_sf"/>
</dbReference>
<dbReference type="SUPFAM" id="SSF51735">
    <property type="entry name" value="NAD(P)-binding Rossmann-fold domains"/>
    <property type="match status" value="1"/>
</dbReference>
<gene>
    <name evidence="3" type="ORF">H9L21_11760</name>
</gene>
<evidence type="ECO:0000313" key="3">
    <source>
        <dbReference type="EMBL" id="QNL93771.1"/>
    </source>
</evidence>
<reference evidence="3 4" key="1">
    <citation type="submission" date="2020-08" db="EMBL/GenBank/DDBJ databases">
        <title>Novel species in genus Aeromicrobium.</title>
        <authorList>
            <person name="Zhang G."/>
        </authorList>
    </citation>
    <scope>NUCLEOTIDE SEQUENCE [LARGE SCALE GENOMIC DNA]</scope>
    <source>
        <strain evidence="4">zg-629</strain>
    </source>
</reference>
<evidence type="ECO:0000256" key="2">
    <source>
        <dbReference type="ARBA" id="ARBA00023002"/>
    </source>
</evidence>
<name>A0ABX6SRV1_9ACTN</name>
<protein>
    <submittedName>
        <fullName evidence="3">SDR family oxidoreductase</fullName>
    </submittedName>
</protein>
<proteinExistence type="inferred from homology"/>
<dbReference type="RefSeq" id="WP_187411492.1">
    <property type="nucleotide sequence ID" value="NZ_CP060587.1"/>
</dbReference>
<dbReference type="PANTHER" id="PTHR24321">
    <property type="entry name" value="DEHYDROGENASES, SHORT CHAIN"/>
    <property type="match status" value="1"/>
</dbReference>
<evidence type="ECO:0000313" key="4">
    <source>
        <dbReference type="Proteomes" id="UP000515871"/>
    </source>
</evidence>
<accession>A0ABX6SRV1</accession>
<keyword evidence="2" id="KW-0560">Oxidoreductase</keyword>
<evidence type="ECO:0000256" key="1">
    <source>
        <dbReference type="ARBA" id="ARBA00006484"/>
    </source>
</evidence>
<dbReference type="Pfam" id="PF13561">
    <property type="entry name" value="adh_short_C2"/>
    <property type="match status" value="1"/>
</dbReference>
<dbReference type="Proteomes" id="UP000515871">
    <property type="component" value="Chromosome"/>
</dbReference>
<dbReference type="PROSITE" id="PS00061">
    <property type="entry name" value="ADH_SHORT"/>
    <property type="match status" value="1"/>
</dbReference>
<dbReference type="PRINTS" id="PR00081">
    <property type="entry name" value="GDHRDH"/>
</dbReference>
<dbReference type="InterPro" id="IPR020904">
    <property type="entry name" value="Sc_DH/Rdtase_CS"/>
</dbReference>
<dbReference type="Gene3D" id="3.40.50.720">
    <property type="entry name" value="NAD(P)-binding Rossmann-like Domain"/>
    <property type="match status" value="1"/>
</dbReference>
<sequence length="263" mass="27351">MDDRTAGRYDGKVAVVTGAGSGIGRAITEQLLREGASVVANDLDVSALAADESPGRLVTVAGDVSADDMPQRLLDAVVTLGGGRVDVLFNNAGIGSARPALDIRPDEWRRVMDVNVDAAFRLATTVGRVMVDQGAGAILNTASVAGTHGLPSRVAYVVSKHAIVGMTRALAVEWGPSGVRVNAICPGLTESGMSERLKRDSPDYWAAREAVVPLRRAGLSAEQASTALFLCSDEAAYISGMIAEVDGGTHALYAGYTVQRPTS</sequence>
<dbReference type="InterPro" id="IPR002347">
    <property type="entry name" value="SDR_fam"/>
</dbReference>
<keyword evidence="4" id="KW-1185">Reference proteome</keyword>
<dbReference type="CDD" id="cd05233">
    <property type="entry name" value="SDR_c"/>
    <property type="match status" value="1"/>
</dbReference>
<organism evidence="3 4">
    <name type="scientific">Aeromicrobium senzhongii</name>
    <dbReference type="NCBI Taxonomy" id="2663859"/>
    <lineage>
        <taxon>Bacteria</taxon>
        <taxon>Bacillati</taxon>
        <taxon>Actinomycetota</taxon>
        <taxon>Actinomycetes</taxon>
        <taxon>Propionibacteriales</taxon>
        <taxon>Nocardioidaceae</taxon>
        <taxon>Aeromicrobium</taxon>
    </lineage>
</organism>
<comment type="similarity">
    <text evidence="1">Belongs to the short-chain dehydrogenases/reductases (SDR) family.</text>
</comment>
<dbReference type="EMBL" id="CP060587">
    <property type="protein sequence ID" value="QNL93771.1"/>
    <property type="molecule type" value="Genomic_DNA"/>
</dbReference>
<dbReference type="PRINTS" id="PR00080">
    <property type="entry name" value="SDRFAMILY"/>
</dbReference>
<dbReference type="PANTHER" id="PTHR24321:SF8">
    <property type="entry name" value="ESTRADIOL 17-BETA-DEHYDROGENASE 8-RELATED"/>
    <property type="match status" value="1"/>
</dbReference>